<dbReference type="PRINTS" id="PR01887">
    <property type="entry name" value="SPECTRNALPHA"/>
</dbReference>
<dbReference type="InParanoid" id="A0A165CMB4"/>
<reference evidence="5 6" key="1">
    <citation type="journal article" date="2016" name="Mol. Biol. Evol.">
        <title>Comparative Genomics of Early-Diverging Mushroom-Forming Fungi Provides Insights into the Origins of Lignocellulose Decay Capabilities.</title>
        <authorList>
            <person name="Nagy L.G."/>
            <person name="Riley R."/>
            <person name="Tritt A."/>
            <person name="Adam C."/>
            <person name="Daum C."/>
            <person name="Floudas D."/>
            <person name="Sun H."/>
            <person name="Yadav J.S."/>
            <person name="Pangilinan J."/>
            <person name="Larsson K.H."/>
            <person name="Matsuura K."/>
            <person name="Barry K."/>
            <person name="Labutti K."/>
            <person name="Kuo R."/>
            <person name="Ohm R.A."/>
            <person name="Bhattacharya S.S."/>
            <person name="Shirouzu T."/>
            <person name="Yoshinaga Y."/>
            <person name="Martin F.M."/>
            <person name="Grigoriev I.V."/>
            <person name="Hibbett D.S."/>
        </authorList>
    </citation>
    <scope>NUCLEOTIDE SEQUENCE [LARGE SCALE GENOMIC DNA]</scope>
    <source>
        <strain evidence="5 6">HHB12733</strain>
    </source>
</reference>
<dbReference type="FunCoup" id="A0A165CMB4">
    <property type="interactions" value="62"/>
</dbReference>
<feature type="compositionally biased region" description="Low complexity" evidence="3">
    <location>
        <begin position="197"/>
        <end position="206"/>
    </location>
</feature>
<dbReference type="PANTHER" id="PTHR45929">
    <property type="entry name" value="JAK PATHWAY SIGNAL TRANSDUCTION ADAPTOR MOLECULE"/>
    <property type="match status" value="1"/>
</dbReference>
<dbReference type="InterPro" id="IPR050670">
    <property type="entry name" value="STAM"/>
</dbReference>
<evidence type="ECO:0000259" key="4">
    <source>
        <dbReference type="PROSITE" id="PS50002"/>
    </source>
</evidence>
<dbReference type="PRINTS" id="PR00452">
    <property type="entry name" value="SH3DOMAIN"/>
</dbReference>
<dbReference type="InterPro" id="IPR001452">
    <property type="entry name" value="SH3_domain"/>
</dbReference>
<dbReference type="Pfam" id="PF14604">
    <property type="entry name" value="SH3_9"/>
    <property type="match status" value="1"/>
</dbReference>
<keyword evidence="6" id="KW-1185">Reference proteome</keyword>
<dbReference type="AlphaFoldDB" id="A0A165CMB4"/>
<feature type="region of interest" description="Disordered" evidence="3">
    <location>
        <begin position="140"/>
        <end position="213"/>
    </location>
</feature>
<dbReference type="PANTHER" id="PTHR45929:SF3">
    <property type="entry name" value="JAK PATHWAY SIGNAL TRANSDUCTION ADAPTOR MOLECULE"/>
    <property type="match status" value="1"/>
</dbReference>
<dbReference type="Proteomes" id="UP000076842">
    <property type="component" value="Unassembled WGS sequence"/>
</dbReference>
<dbReference type="STRING" id="1353952.A0A165CMB4"/>
<dbReference type="SMART" id="SM00326">
    <property type="entry name" value="SH3"/>
    <property type="match status" value="1"/>
</dbReference>
<evidence type="ECO:0000256" key="1">
    <source>
        <dbReference type="ARBA" id="ARBA00022443"/>
    </source>
</evidence>
<accession>A0A165CMB4</accession>
<feature type="region of interest" description="Disordered" evidence="3">
    <location>
        <begin position="52"/>
        <end position="81"/>
    </location>
</feature>
<evidence type="ECO:0000256" key="2">
    <source>
        <dbReference type="PROSITE-ProRule" id="PRU00192"/>
    </source>
</evidence>
<gene>
    <name evidence="5" type="ORF">CALCODRAFT_504035</name>
</gene>
<evidence type="ECO:0000256" key="3">
    <source>
        <dbReference type="SAM" id="MobiDB-lite"/>
    </source>
</evidence>
<evidence type="ECO:0000313" key="5">
    <source>
        <dbReference type="EMBL" id="KZT51040.1"/>
    </source>
</evidence>
<proteinExistence type="predicted"/>
<sequence length="241" mass="25824">MSAPFVEHITARIRADLDFLEQQHLITRPDKETILAKLPSSDVRSLDNRLSSLSLSPSSAAGTARTVPARPGSTRPAPQPQLPQARANWAYNSGDPQDLQFNEGDVIELVEEENADWWKGRLNGREGLLPANYVTKIAPTPMRSPNPPAYSPGQHQVLAPKSYQAPSGPPPWATPSPQPMQYAPPPQQYAPPPQPMPVMQQDQPKPSRFGNLGTTMANAAAGGLGFGAGAAIGGDLVNAIF</sequence>
<name>A0A165CMB4_9BASI</name>
<feature type="domain" description="SH3" evidence="4">
    <location>
        <begin position="80"/>
        <end position="139"/>
    </location>
</feature>
<dbReference type="PROSITE" id="PS50002">
    <property type="entry name" value="SH3"/>
    <property type="match status" value="1"/>
</dbReference>
<protein>
    <submittedName>
        <fullName evidence="5">SH3-domain-containing protein</fullName>
    </submittedName>
</protein>
<dbReference type="SUPFAM" id="SSF50044">
    <property type="entry name" value="SH3-domain"/>
    <property type="match status" value="1"/>
</dbReference>
<evidence type="ECO:0000313" key="6">
    <source>
        <dbReference type="Proteomes" id="UP000076842"/>
    </source>
</evidence>
<dbReference type="FunFam" id="2.30.30.40:FF:000072">
    <property type="entry name" value="Unconventional Myosin IB"/>
    <property type="match status" value="1"/>
</dbReference>
<dbReference type="Gene3D" id="2.30.30.40">
    <property type="entry name" value="SH3 Domains"/>
    <property type="match status" value="1"/>
</dbReference>
<keyword evidence="1 2" id="KW-0728">SH3 domain</keyword>
<dbReference type="OrthoDB" id="5983572at2759"/>
<dbReference type="GO" id="GO:0043328">
    <property type="term" value="P:protein transport to vacuole involved in ubiquitin-dependent protein catabolic process via the multivesicular body sorting pathway"/>
    <property type="evidence" value="ECO:0007669"/>
    <property type="project" value="TreeGrafter"/>
</dbReference>
<dbReference type="GO" id="GO:0033565">
    <property type="term" value="C:ESCRT-0 complex"/>
    <property type="evidence" value="ECO:0007669"/>
    <property type="project" value="TreeGrafter"/>
</dbReference>
<feature type="compositionally biased region" description="Pro residues" evidence="3">
    <location>
        <begin position="167"/>
        <end position="196"/>
    </location>
</feature>
<dbReference type="EMBL" id="KV424129">
    <property type="protein sequence ID" value="KZT51040.1"/>
    <property type="molecule type" value="Genomic_DNA"/>
</dbReference>
<dbReference type="InterPro" id="IPR036028">
    <property type="entry name" value="SH3-like_dom_sf"/>
</dbReference>
<organism evidence="5 6">
    <name type="scientific">Calocera cornea HHB12733</name>
    <dbReference type="NCBI Taxonomy" id="1353952"/>
    <lineage>
        <taxon>Eukaryota</taxon>
        <taxon>Fungi</taxon>
        <taxon>Dikarya</taxon>
        <taxon>Basidiomycota</taxon>
        <taxon>Agaricomycotina</taxon>
        <taxon>Dacrymycetes</taxon>
        <taxon>Dacrymycetales</taxon>
        <taxon>Dacrymycetaceae</taxon>
        <taxon>Calocera</taxon>
    </lineage>
</organism>